<sequence>MAGVGGVCLFALLGTIAEWLFSWFGLFGQAAEYLLVLGDSLSLLSLAELGAAGLLLLAPLLLQQCLLILNLLTDPLSGIAVEPPPPALPAPALGGMAQRAHGCRAPPVLSVMIR</sequence>
<name>A0A2P7R2F0_9GAMM</name>
<dbReference type="Proteomes" id="UP000240243">
    <property type="component" value="Unassembled WGS sequence"/>
</dbReference>
<evidence type="ECO:0000313" key="3">
    <source>
        <dbReference type="Proteomes" id="UP000240243"/>
    </source>
</evidence>
<keyword evidence="1" id="KW-1133">Transmembrane helix</keyword>
<feature type="transmembrane region" description="Helical" evidence="1">
    <location>
        <begin position="41"/>
        <end position="62"/>
    </location>
</feature>
<reference evidence="2 3" key="1">
    <citation type="submission" date="2018-03" db="EMBL/GenBank/DDBJ databases">
        <title>The draft genome of Zobellella sp. 59N8.</title>
        <authorList>
            <person name="Liu L."/>
            <person name="Li L."/>
            <person name="Zhang X."/>
            <person name="Liang L."/>
            <person name="Wang T."/>
        </authorList>
    </citation>
    <scope>NUCLEOTIDE SEQUENCE [LARGE SCALE GENOMIC DNA]</scope>
    <source>
        <strain evidence="2 3">59N8</strain>
    </source>
</reference>
<keyword evidence="1" id="KW-0472">Membrane</keyword>
<keyword evidence="1" id="KW-0812">Transmembrane</keyword>
<keyword evidence="3" id="KW-1185">Reference proteome</keyword>
<accession>A0A2P7R2F0</accession>
<evidence type="ECO:0000256" key="1">
    <source>
        <dbReference type="SAM" id="Phobius"/>
    </source>
</evidence>
<comment type="caution">
    <text evidence="2">The sequence shown here is derived from an EMBL/GenBank/DDBJ whole genome shotgun (WGS) entry which is preliminary data.</text>
</comment>
<gene>
    <name evidence="2" type="ORF">C7H85_13775</name>
</gene>
<dbReference type="EMBL" id="PXYG01000006">
    <property type="protein sequence ID" value="PSJ44389.1"/>
    <property type="molecule type" value="Genomic_DNA"/>
</dbReference>
<organism evidence="2 3">
    <name type="scientific">Zobellella endophytica</name>
    <dbReference type="NCBI Taxonomy" id="2116700"/>
    <lineage>
        <taxon>Bacteria</taxon>
        <taxon>Pseudomonadati</taxon>
        <taxon>Pseudomonadota</taxon>
        <taxon>Gammaproteobacteria</taxon>
        <taxon>Aeromonadales</taxon>
        <taxon>Aeromonadaceae</taxon>
        <taxon>Zobellella</taxon>
    </lineage>
</organism>
<proteinExistence type="predicted"/>
<protein>
    <submittedName>
        <fullName evidence="2">Uncharacterized protein</fullName>
    </submittedName>
</protein>
<dbReference type="AlphaFoldDB" id="A0A2P7R2F0"/>
<evidence type="ECO:0000313" key="2">
    <source>
        <dbReference type="EMBL" id="PSJ44389.1"/>
    </source>
</evidence>